<reference evidence="3 4" key="1">
    <citation type="journal article" date="2020" name="Cell">
        <title>Large-Scale Comparative Analyses of Tick Genomes Elucidate Their Genetic Diversity and Vector Capacities.</title>
        <authorList>
            <consortium name="Tick Genome and Microbiome Consortium (TIGMIC)"/>
            <person name="Jia N."/>
            <person name="Wang J."/>
            <person name="Shi W."/>
            <person name="Du L."/>
            <person name="Sun Y."/>
            <person name="Zhan W."/>
            <person name="Jiang J.F."/>
            <person name="Wang Q."/>
            <person name="Zhang B."/>
            <person name="Ji P."/>
            <person name="Bell-Sakyi L."/>
            <person name="Cui X.M."/>
            <person name="Yuan T.T."/>
            <person name="Jiang B.G."/>
            <person name="Yang W.F."/>
            <person name="Lam T.T."/>
            <person name="Chang Q.C."/>
            <person name="Ding S.J."/>
            <person name="Wang X.J."/>
            <person name="Zhu J.G."/>
            <person name="Ruan X.D."/>
            <person name="Zhao L."/>
            <person name="Wei J.T."/>
            <person name="Ye R.Z."/>
            <person name="Que T.C."/>
            <person name="Du C.H."/>
            <person name="Zhou Y.H."/>
            <person name="Cheng J.X."/>
            <person name="Dai P.F."/>
            <person name="Guo W.B."/>
            <person name="Han X.H."/>
            <person name="Huang E.J."/>
            <person name="Li L.F."/>
            <person name="Wei W."/>
            <person name="Gao Y.C."/>
            <person name="Liu J.Z."/>
            <person name="Shao H.Z."/>
            <person name="Wang X."/>
            <person name="Wang C.C."/>
            <person name="Yang T.C."/>
            <person name="Huo Q.B."/>
            <person name="Li W."/>
            <person name="Chen H.Y."/>
            <person name="Chen S.E."/>
            <person name="Zhou L.G."/>
            <person name="Ni X.B."/>
            <person name="Tian J.H."/>
            <person name="Sheng Y."/>
            <person name="Liu T."/>
            <person name="Pan Y.S."/>
            <person name="Xia L.Y."/>
            <person name="Li J."/>
            <person name="Zhao F."/>
            <person name="Cao W.C."/>
        </authorList>
    </citation>
    <scope>NUCLEOTIDE SEQUENCE [LARGE SCALE GENOMIC DNA]</scope>
    <source>
        <strain evidence="3">HaeL-2018</strain>
    </source>
</reference>
<accession>A0A9J6F953</accession>
<evidence type="ECO:0000313" key="3">
    <source>
        <dbReference type="EMBL" id="KAH9359474.1"/>
    </source>
</evidence>
<protein>
    <recommendedName>
        <fullName evidence="2">CCHC-type domain-containing protein</fullName>
    </recommendedName>
</protein>
<dbReference type="VEuPathDB" id="VectorBase:HLOH_043893"/>
<dbReference type="AlphaFoldDB" id="A0A9J6F953"/>
<comment type="caution">
    <text evidence="3">The sequence shown here is derived from an EMBL/GenBank/DDBJ whole genome shotgun (WGS) entry which is preliminary data.</text>
</comment>
<dbReference type="EMBL" id="JABSTR010000001">
    <property type="protein sequence ID" value="KAH9359474.1"/>
    <property type="molecule type" value="Genomic_DNA"/>
</dbReference>
<dbReference type="GO" id="GO:0008270">
    <property type="term" value="F:zinc ion binding"/>
    <property type="evidence" value="ECO:0007669"/>
    <property type="project" value="UniProtKB-KW"/>
</dbReference>
<keyword evidence="4" id="KW-1185">Reference proteome</keyword>
<proteinExistence type="predicted"/>
<organism evidence="3 4">
    <name type="scientific">Haemaphysalis longicornis</name>
    <name type="common">Bush tick</name>
    <dbReference type="NCBI Taxonomy" id="44386"/>
    <lineage>
        <taxon>Eukaryota</taxon>
        <taxon>Metazoa</taxon>
        <taxon>Ecdysozoa</taxon>
        <taxon>Arthropoda</taxon>
        <taxon>Chelicerata</taxon>
        <taxon>Arachnida</taxon>
        <taxon>Acari</taxon>
        <taxon>Parasitiformes</taxon>
        <taxon>Ixodida</taxon>
        <taxon>Ixodoidea</taxon>
        <taxon>Ixodidae</taxon>
        <taxon>Haemaphysalinae</taxon>
        <taxon>Haemaphysalis</taxon>
    </lineage>
</organism>
<dbReference type="OrthoDB" id="6488226at2759"/>
<keyword evidence="1" id="KW-0862">Zinc</keyword>
<name>A0A9J6F953_HAELO</name>
<dbReference type="Proteomes" id="UP000821853">
    <property type="component" value="Chromosome 1"/>
</dbReference>
<feature type="domain" description="CCHC-type" evidence="2">
    <location>
        <begin position="26"/>
        <end position="39"/>
    </location>
</feature>
<gene>
    <name evidence="3" type="ORF">HPB48_022299</name>
</gene>
<keyword evidence="1" id="KW-0863">Zinc-finger</keyword>
<sequence length="182" mass="19419">MTVPNYLMRGISLLRCTLYKRQTDVCYTCGGLGHRADVCHNPNKRVRRGCGIASPPEDHPCSPRCAPCGGPHPTATECAKDAFKFLTSCDGEDGTEIASKRLSNSWPRRAGHVIPGHQCSQEGALRYTIWPPTRQFQGALSLQGADLGRVYLGGSGQAEASGSATKGNAGSIARAYGRPRGC</sequence>
<dbReference type="PROSITE" id="PS50158">
    <property type="entry name" value="ZF_CCHC"/>
    <property type="match status" value="1"/>
</dbReference>
<keyword evidence="1" id="KW-0479">Metal-binding</keyword>
<dbReference type="InterPro" id="IPR001878">
    <property type="entry name" value="Znf_CCHC"/>
</dbReference>
<evidence type="ECO:0000256" key="1">
    <source>
        <dbReference type="PROSITE-ProRule" id="PRU00047"/>
    </source>
</evidence>
<evidence type="ECO:0000259" key="2">
    <source>
        <dbReference type="PROSITE" id="PS50158"/>
    </source>
</evidence>
<dbReference type="GO" id="GO:0003676">
    <property type="term" value="F:nucleic acid binding"/>
    <property type="evidence" value="ECO:0007669"/>
    <property type="project" value="InterPro"/>
</dbReference>
<evidence type="ECO:0000313" key="4">
    <source>
        <dbReference type="Proteomes" id="UP000821853"/>
    </source>
</evidence>